<evidence type="ECO:0000313" key="2">
    <source>
        <dbReference type="EMBL" id="CAH3164184.1"/>
    </source>
</evidence>
<dbReference type="InterPro" id="IPR001304">
    <property type="entry name" value="C-type_lectin-like"/>
</dbReference>
<dbReference type="InterPro" id="IPR050111">
    <property type="entry name" value="C-type_lectin/snaclec_domain"/>
</dbReference>
<comment type="caution">
    <text evidence="2">The sequence shown here is derived from an EMBL/GenBank/DDBJ whole genome shotgun (WGS) entry which is preliminary data.</text>
</comment>
<feature type="non-terminal residue" evidence="2">
    <location>
        <position position="114"/>
    </location>
</feature>
<dbReference type="PROSITE" id="PS50041">
    <property type="entry name" value="C_TYPE_LECTIN_2"/>
    <property type="match status" value="1"/>
</dbReference>
<dbReference type="Gene3D" id="3.10.100.10">
    <property type="entry name" value="Mannose-Binding Protein A, subunit A"/>
    <property type="match status" value="1"/>
</dbReference>
<evidence type="ECO:0000313" key="3">
    <source>
        <dbReference type="Proteomes" id="UP001159405"/>
    </source>
</evidence>
<evidence type="ECO:0000259" key="1">
    <source>
        <dbReference type="PROSITE" id="PS50041"/>
    </source>
</evidence>
<dbReference type="EMBL" id="CALNXK010000128">
    <property type="protein sequence ID" value="CAH3164184.1"/>
    <property type="molecule type" value="Genomic_DNA"/>
</dbReference>
<protein>
    <recommendedName>
        <fullName evidence="1">C-type lectin domain-containing protein</fullName>
    </recommendedName>
</protein>
<sequence>DILGSCPQGWIGHEGSCYSPFVHGATWQEAEDTCREFDAHLALSRSESENEFIAVEVGRPEFRVWIGLRRKEGEFVWSDGQKAEYTNWGNGEPKGSSSGDCVSLLPEDIFSSWE</sequence>
<dbReference type="SUPFAM" id="SSF56436">
    <property type="entry name" value="C-type lectin-like"/>
    <property type="match status" value="1"/>
</dbReference>
<dbReference type="InterPro" id="IPR016186">
    <property type="entry name" value="C-type_lectin-like/link_sf"/>
</dbReference>
<dbReference type="Proteomes" id="UP001159405">
    <property type="component" value="Unassembled WGS sequence"/>
</dbReference>
<dbReference type="SMART" id="SM00034">
    <property type="entry name" value="CLECT"/>
    <property type="match status" value="1"/>
</dbReference>
<name>A0ABN8QGI3_9CNID</name>
<proteinExistence type="predicted"/>
<accession>A0ABN8QGI3</accession>
<organism evidence="2 3">
    <name type="scientific">Porites lobata</name>
    <dbReference type="NCBI Taxonomy" id="104759"/>
    <lineage>
        <taxon>Eukaryota</taxon>
        <taxon>Metazoa</taxon>
        <taxon>Cnidaria</taxon>
        <taxon>Anthozoa</taxon>
        <taxon>Hexacorallia</taxon>
        <taxon>Scleractinia</taxon>
        <taxon>Fungiina</taxon>
        <taxon>Poritidae</taxon>
        <taxon>Porites</taxon>
    </lineage>
</organism>
<keyword evidence="3" id="KW-1185">Reference proteome</keyword>
<feature type="domain" description="C-type lectin" evidence="1">
    <location>
        <begin position="13"/>
        <end position="114"/>
    </location>
</feature>
<dbReference type="Pfam" id="PF00059">
    <property type="entry name" value="Lectin_C"/>
    <property type="match status" value="1"/>
</dbReference>
<reference evidence="2 3" key="1">
    <citation type="submission" date="2022-05" db="EMBL/GenBank/DDBJ databases">
        <authorList>
            <consortium name="Genoscope - CEA"/>
            <person name="William W."/>
        </authorList>
    </citation>
    <scope>NUCLEOTIDE SEQUENCE [LARGE SCALE GENOMIC DNA]</scope>
</reference>
<feature type="non-terminal residue" evidence="2">
    <location>
        <position position="1"/>
    </location>
</feature>
<dbReference type="InterPro" id="IPR016187">
    <property type="entry name" value="CTDL_fold"/>
</dbReference>
<dbReference type="PANTHER" id="PTHR22803">
    <property type="entry name" value="MANNOSE, PHOSPHOLIPASE, LECTIN RECEPTOR RELATED"/>
    <property type="match status" value="1"/>
</dbReference>
<gene>
    <name evidence="2" type="ORF">PLOB_00006167</name>
</gene>